<evidence type="ECO:0000313" key="1">
    <source>
        <dbReference type="EMBL" id="KAI3759033.1"/>
    </source>
</evidence>
<sequence>MGPAITNHSSPEISRFEFKVALLIDEREQGRGNERWGAAIANLSDESRNIKMKKEERSSYMEDCYKN</sequence>
<proteinExistence type="predicted"/>
<comment type="caution">
    <text evidence="1">The sequence shown here is derived from an EMBL/GenBank/DDBJ whole genome shotgun (WGS) entry which is preliminary data.</text>
</comment>
<protein>
    <submittedName>
        <fullName evidence="1">Uncharacterized protein</fullName>
    </submittedName>
</protein>
<keyword evidence="2" id="KW-1185">Reference proteome</keyword>
<evidence type="ECO:0000313" key="2">
    <source>
        <dbReference type="Proteomes" id="UP001055879"/>
    </source>
</evidence>
<reference evidence="2" key="1">
    <citation type="journal article" date="2022" name="Mol. Ecol. Resour.">
        <title>The genomes of chicory, endive, great burdock and yacon provide insights into Asteraceae palaeo-polyploidization history and plant inulin production.</title>
        <authorList>
            <person name="Fan W."/>
            <person name="Wang S."/>
            <person name="Wang H."/>
            <person name="Wang A."/>
            <person name="Jiang F."/>
            <person name="Liu H."/>
            <person name="Zhao H."/>
            <person name="Xu D."/>
            <person name="Zhang Y."/>
        </authorList>
    </citation>
    <scope>NUCLEOTIDE SEQUENCE [LARGE SCALE GENOMIC DNA]</scope>
    <source>
        <strain evidence="2">cv. Niubang</strain>
    </source>
</reference>
<name>A0ACB9EKC3_ARCLA</name>
<accession>A0ACB9EKC3</accession>
<dbReference type="Proteomes" id="UP001055879">
    <property type="component" value="Linkage Group LG02"/>
</dbReference>
<organism evidence="1 2">
    <name type="scientific">Arctium lappa</name>
    <name type="common">Greater burdock</name>
    <name type="synonym">Lappa major</name>
    <dbReference type="NCBI Taxonomy" id="4217"/>
    <lineage>
        <taxon>Eukaryota</taxon>
        <taxon>Viridiplantae</taxon>
        <taxon>Streptophyta</taxon>
        <taxon>Embryophyta</taxon>
        <taxon>Tracheophyta</taxon>
        <taxon>Spermatophyta</taxon>
        <taxon>Magnoliopsida</taxon>
        <taxon>eudicotyledons</taxon>
        <taxon>Gunneridae</taxon>
        <taxon>Pentapetalae</taxon>
        <taxon>asterids</taxon>
        <taxon>campanulids</taxon>
        <taxon>Asterales</taxon>
        <taxon>Asteraceae</taxon>
        <taxon>Carduoideae</taxon>
        <taxon>Cardueae</taxon>
        <taxon>Arctiinae</taxon>
        <taxon>Arctium</taxon>
    </lineage>
</organism>
<gene>
    <name evidence="1" type="ORF">L6452_06606</name>
</gene>
<dbReference type="EMBL" id="CM042048">
    <property type="protein sequence ID" value="KAI3759033.1"/>
    <property type="molecule type" value="Genomic_DNA"/>
</dbReference>
<reference evidence="1 2" key="2">
    <citation type="journal article" date="2022" name="Mol. Ecol. Resour.">
        <title>The genomes of chicory, endive, great burdock and yacon provide insights into Asteraceae paleo-polyploidization history and plant inulin production.</title>
        <authorList>
            <person name="Fan W."/>
            <person name="Wang S."/>
            <person name="Wang H."/>
            <person name="Wang A."/>
            <person name="Jiang F."/>
            <person name="Liu H."/>
            <person name="Zhao H."/>
            <person name="Xu D."/>
            <person name="Zhang Y."/>
        </authorList>
    </citation>
    <scope>NUCLEOTIDE SEQUENCE [LARGE SCALE GENOMIC DNA]</scope>
    <source>
        <strain evidence="2">cv. Niubang</strain>
    </source>
</reference>